<evidence type="ECO:0000259" key="8">
    <source>
        <dbReference type="Pfam" id="PF01435"/>
    </source>
</evidence>
<name>A0ABU5TPQ9_9CYAN</name>
<evidence type="ECO:0000313" key="9">
    <source>
        <dbReference type="EMBL" id="MEA5480242.1"/>
    </source>
</evidence>
<protein>
    <submittedName>
        <fullName evidence="9">M48 family metallopeptidase</fullName>
    </submittedName>
</protein>
<dbReference type="Pfam" id="PF01435">
    <property type="entry name" value="Peptidase_M48"/>
    <property type="match status" value="1"/>
</dbReference>
<dbReference type="InterPro" id="IPR051156">
    <property type="entry name" value="Mito/Outer_Membr_Metalloprot"/>
</dbReference>
<dbReference type="EMBL" id="JAYGIE010000114">
    <property type="protein sequence ID" value="MEA5480242.1"/>
    <property type="molecule type" value="Genomic_DNA"/>
</dbReference>
<evidence type="ECO:0000256" key="2">
    <source>
        <dbReference type="ARBA" id="ARBA00022723"/>
    </source>
</evidence>
<evidence type="ECO:0000256" key="6">
    <source>
        <dbReference type="RuleBase" id="RU003983"/>
    </source>
</evidence>
<evidence type="ECO:0000256" key="1">
    <source>
        <dbReference type="ARBA" id="ARBA00022670"/>
    </source>
</evidence>
<evidence type="ECO:0000256" key="4">
    <source>
        <dbReference type="ARBA" id="ARBA00022833"/>
    </source>
</evidence>
<dbReference type="CDD" id="cd07333">
    <property type="entry name" value="M48C_bepA_like"/>
    <property type="match status" value="1"/>
</dbReference>
<keyword evidence="3 6" id="KW-0378">Hydrolase</keyword>
<comment type="similarity">
    <text evidence="6">Belongs to the peptidase M48 family.</text>
</comment>
<comment type="cofactor">
    <cofactor evidence="6">
        <name>Zn(2+)</name>
        <dbReference type="ChEBI" id="CHEBI:29105"/>
    </cofactor>
    <text evidence="6">Binds 1 zinc ion per subunit.</text>
</comment>
<evidence type="ECO:0000256" key="7">
    <source>
        <dbReference type="SAM" id="MobiDB-lite"/>
    </source>
</evidence>
<accession>A0ABU5TPQ9</accession>
<evidence type="ECO:0000256" key="3">
    <source>
        <dbReference type="ARBA" id="ARBA00022801"/>
    </source>
</evidence>
<proteinExistence type="inferred from homology"/>
<comment type="caution">
    <text evidence="9">The sequence shown here is derived from an EMBL/GenBank/DDBJ whole genome shotgun (WGS) entry which is preliminary data.</text>
</comment>
<dbReference type="Proteomes" id="UP001301388">
    <property type="component" value="Unassembled WGS sequence"/>
</dbReference>
<sequence length="308" mass="34432">MSPTLKHKFSQGFQTFGKFAMLRRTLQKTLLKLSRKQLGYFLLAVIVAVSLWLGQAQVSQAGVRTRIRGGNQPSEAVQPSRLSPEQEMRVGQKMDQDLFKSGDFKLYQNRNIQNYVTGIGKRLLPYSDRAKELTYTFRVIKDSQINAFATMGGYVYVTTGLIAFADNEAQLASVVGHEIGHIDGKHLLEQIRADMVLRGLMRAGGLDDSKIAQIGIELLRKRPNSREDEYDADQRGLSIMGDAGYAQSAMPDFMQKLADQGGSPPEFLSTHPNPENRVNALEASINKNQRNGDGLDSTAYYNRTRILR</sequence>
<keyword evidence="2" id="KW-0479">Metal-binding</keyword>
<evidence type="ECO:0000313" key="10">
    <source>
        <dbReference type="Proteomes" id="UP001301388"/>
    </source>
</evidence>
<keyword evidence="5 6" id="KW-0482">Metalloprotease</keyword>
<keyword evidence="1 6" id="KW-0645">Protease</keyword>
<dbReference type="PANTHER" id="PTHR22726">
    <property type="entry name" value="METALLOENDOPEPTIDASE OMA1"/>
    <property type="match status" value="1"/>
</dbReference>
<keyword evidence="4 6" id="KW-0862">Zinc</keyword>
<dbReference type="PANTHER" id="PTHR22726:SF1">
    <property type="entry name" value="METALLOENDOPEPTIDASE OMA1, MITOCHONDRIAL"/>
    <property type="match status" value="1"/>
</dbReference>
<keyword evidence="10" id="KW-1185">Reference proteome</keyword>
<feature type="region of interest" description="Disordered" evidence="7">
    <location>
        <begin position="286"/>
        <end position="308"/>
    </location>
</feature>
<dbReference type="RefSeq" id="WP_323263292.1">
    <property type="nucleotide sequence ID" value="NZ_JAYGIE010000114.1"/>
</dbReference>
<feature type="region of interest" description="Disordered" evidence="7">
    <location>
        <begin position="256"/>
        <end position="275"/>
    </location>
</feature>
<organism evidence="9 10">
    <name type="scientific">Pseudanabaena galeata UHCC 0370</name>
    <dbReference type="NCBI Taxonomy" id="3110310"/>
    <lineage>
        <taxon>Bacteria</taxon>
        <taxon>Bacillati</taxon>
        <taxon>Cyanobacteriota</taxon>
        <taxon>Cyanophyceae</taxon>
        <taxon>Pseudanabaenales</taxon>
        <taxon>Pseudanabaenaceae</taxon>
        <taxon>Pseudanabaena</taxon>
    </lineage>
</organism>
<reference evidence="9 10" key="1">
    <citation type="submission" date="2023-12" db="EMBL/GenBank/DDBJ databases">
        <title>Baltic Sea Cyanobacteria.</title>
        <authorList>
            <person name="Delbaje E."/>
            <person name="Fewer D.P."/>
            <person name="Shishido T.K."/>
        </authorList>
    </citation>
    <scope>NUCLEOTIDE SEQUENCE [LARGE SCALE GENOMIC DNA]</scope>
    <source>
        <strain evidence="9 10">UHCC 0370</strain>
    </source>
</reference>
<evidence type="ECO:0000256" key="5">
    <source>
        <dbReference type="ARBA" id="ARBA00023049"/>
    </source>
</evidence>
<dbReference type="InterPro" id="IPR001915">
    <property type="entry name" value="Peptidase_M48"/>
</dbReference>
<feature type="domain" description="Peptidase M48" evidence="8">
    <location>
        <begin position="113"/>
        <end position="283"/>
    </location>
</feature>
<dbReference type="Gene3D" id="3.30.2010.10">
    <property type="entry name" value="Metalloproteases ('zincins'), catalytic domain"/>
    <property type="match status" value="1"/>
</dbReference>
<feature type="compositionally biased region" description="Polar residues" evidence="7">
    <location>
        <begin position="71"/>
        <end position="83"/>
    </location>
</feature>
<gene>
    <name evidence="9" type="ORF">VB774_21635</name>
</gene>
<feature type="region of interest" description="Disordered" evidence="7">
    <location>
        <begin position="67"/>
        <end position="87"/>
    </location>
</feature>